<reference evidence="2 3" key="1">
    <citation type="submission" date="2020-06" db="EMBL/GenBank/DDBJ databases">
        <authorList>
            <person name="Li R."/>
            <person name="Bekaert M."/>
        </authorList>
    </citation>
    <scope>NUCLEOTIDE SEQUENCE [LARGE SCALE GENOMIC DNA]</scope>
    <source>
        <strain evidence="3">wild</strain>
    </source>
</reference>
<keyword evidence="3" id="KW-1185">Reference proteome</keyword>
<proteinExistence type="predicted"/>
<feature type="domain" description="OTU" evidence="1">
    <location>
        <begin position="58"/>
        <end position="193"/>
    </location>
</feature>
<evidence type="ECO:0000259" key="1">
    <source>
        <dbReference type="PROSITE" id="PS50802"/>
    </source>
</evidence>
<dbReference type="PROSITE" id="PS50802">
    <property type="entry name" value="OTU"/>
    <property type="match status" value="1"/>
</dbReference>
<dbReference type="GO" id="GO:0004843">
    <property type="term" value="F:cysteine-type deubiquitinase activity"/>
    <property type="evidence" value="ECO:0007669"/>
    <property type="project" value="TreeGrafter"/>
</dbReference>
<name>A0A6J8CUC5_MYTCO</name>
<dbReference type="EMBL" id="CACVKT020005908">
    <property type="protein sequence ID" value="CAC5398502.1"/>
    <property type="molecule type" value="Genomic_DNA"/>
</dbReference>
<evidence type="ECO:0000313" key="3">
    <source>
        <dbReference type="Proteomes" id="UP000507470"/>
    </source>
</evidence>
<protein>
    <recommendedName>
        <fullName evidence="1">OTU domain-containing protein</fullName>
    </recommendedName>
</protein>
<organism evidence="2 3">
    <name type="scientific">Mytilus coruscus</name>
    <name type="common">Sea mussel</name>
    <dbReference type="NCBI Taxonomy" id="42192"/>
    <lineage>
        <taxon>Eukaryota</taxon>
        <taxon>Metazoa</taxon>
        <taxon>Spiralia</taxon>
        <taxon>Lophotrochozoa</taxon>
        <taxon>Mollusca</taxon>
        <taxon>Bivalvia</taxon>
        <taxon>Autobranchia</taxon>
        <taxon>Pteriomorphia</taxon>
        <taxon>Mytilida</taxon>
        <taxon>Mytiloidea</taxon>
        <taxon>Mytilidae</taxon>
        <taxon>Mytilinae</taxon>
        <taxon>Mytilus</taxon>
    </lineage>
</organism>
<dbReference type="CDD" id="cd22755">
    <property type="entry name" value="OTU_CeDUB-like"/>
    <property type="match status" value="1"/>
</dbReference>
<dbReference type="SUPFAM" id="SSF54001">
    <property type="entry name" value="Cysteine proteinases"/>
    <property type="match status" value="1"/>
</dbReference>
<dbReference type="InterPro" id="IPR038765">
    <property type="entry name" value="Papain-like_cys_pep_sf"/>
</dbReference>
<dbReference type="InterPro" id="IPR050704">
    <property type="entry name" value="Peptidase_C85-like"/>
</dbReference>
<gene>
    <name evidence="2" type="ORF">MCOR_32870</name>
</gene>
<dbReference type="Proteomes" id="UP000507470">
    <property type="component" value="Unassembled WGS sequence"/>
</dbReference>
<dbReference type="AlphaFoldDB" id="A0A6J8CUC5"/>
<dbReference type="Gene3D" id="3.90.70.80">
    <property type="match status" value="1"/>
</dbReference>
<dbReference type="Pfam" id="PF02338">
    <property type="entry name" value="OTU"/>
    <property type="match status" value="1"/>
</dbReference>
<sequence>MDSNQDLLAVDIIHEIFQFKPINLTWQMKHCINLGLRFEKSSYPLYDLTAPNIIGNPKDLKKIISDSNCFYRAISYTITGTETNHIKIRSAIVNHIHQLGTHLHFLLQHGQTCFSYVLQNQINIPGSWATEVEMFVTSDLLRTNIFTYVNTGNNSYKWNKFDANYLNPNIRTDETGIYLNHTNGNHYDIVLSSSTVHKTLVCGFFDEKREQRQPKNQESEKFGERK</sequence>
<accession>A0A6J8CUC5</accession>
<dbReference type="OrthoDB" id="6137149at2759"/>
<dbReference type="PANTHER" id="PTHR12419:SF7">
    <property type="entry name" value="OTU DOMAIN-CONTAINING PROTEIN 3"/>
    <property type="match status" value="1"/>
</dbReference>
<dbReference type="PANTHER" id="PTHR12419">
    <property type="entry name" value="OTU DOMAIN CONTAINING PROTEIN"/>
    <property type="match status" value="1"/>
</dbReference>
<evidence type="ECO:0000313" key="2">
    <source>
        <dbReference type="EMBL" id="CAC5398502.1"/>
    </source>
</evidence>
<dbReference type="GO" id="GO:0016579">
    <property type="term" value="P:protein deubiquitination"/>
    <property type="evidence" value="ECO:0007669"/>
    <property type="project" value="TreeGrafter"/>
</dbReference>
<dbReference type="InterPro" id="IPR003323">
    <property type="entry name" value="OTU_dom"/>
</dbReference>